<dbReference type="Pfam" id="PF26088">
    <property type="entry name" value="RRM_LARP4"/>
    <property type="match status" value="1"/>
</dbReference>
<keyword evidence="8" id="KW-1185">Reference proteome</keyword>
<evidence type="ECO:0000259" key="6">
    <source>
        <dbReference type="PROSITE" id="PS50961"/>
    </source>
</evidence>
<dbReference type="InterPro" id="IPR000504">
    <property type="entry name" value="RRM_dom"/>
</dbReference>
<evidence type="ECO:0000256" key="1">
    <source>
        <dbReference type="ARBA" id="ARBA00022553"/>
    </source>
</evidence>
<name>M4B1S2_HYAAE</name>
<dbReference type="EnsemblProtists" id="HpaT800219">
    <property type="protein sequence ID" value="HpaP800219"/>
    <property type="gene ID" value="HpaG800219"/>
</dbReference>
<dbReference type="PROSITE" id="PS50961">
    <property type="entry name" value="HTH_LA"/>
    <property type="match status" value="1"/>
</dbReference>
<evidence type="ECO:0000256" key="2">
    <source>
        <dbReference type="ARBA" id="ARBA00022884"/>
    </source>
</evidence>
<dbReference type="eggNOG" id="KOG2591">
    <property type="taxonomic scope" value="Eukaryota"/>
</dbReference>
<dbReference type="SUPFAM" id="SSF46785">
    <property type="entry name" value="Winged helix' DNA-binding domain"/>
    <property type="match status" value="1"/>
</dbReference>
<feature type="region of interest" description="Disordered" evidence="4">
    <location>
        <begin position="498"/>
        <end position="589"/>
    </location>
</feature>
<evidence type="ECO:0000256" key="3">
    <source>
        <dbReference type="PROSITE-ProRule" id="PRU00332"/>
    </source>
</evidence>
<organism evidence="7 8">
    <name type="scientific">Hyaloperonospora arabidopsidis (strain Emoy2)</name>
    <name type="common">Downy mildew agent</name>
    <name type="synonym">Peronospora arabidopsidis</name>
    <dbReference type="NCBI Taxonomy" id="559515"/>
    <lineage>
        <taxon>Eukaryota</taxon>
        <taxon>Sar</taxon>
        <taxon>Stramenopiles</taxon>
        <taxon>Oomycota</taxon>
        <taxon>Peronosporomycetes</taxon>
        <taxon>Peronosporales</taxon>
        <taxon>Peronosporaceae</taxon>
        <taxon>Hyaloperonospora</taxon>
    </lineage>
</organism>
<feature type="compositionally biased region" description="Low complexity" evidence="4">
    <location>
        <begin position="564"/>
        <end position="589"/>
    </location>
</feature>
<dbReference type="Gene3D" id="3.30.70.330">
    <property type="match status" value="1"/>
</dbReference>
<dbReference type="InterPro" id="IPR012677">
    <property type="entry name" value="Nucleotide-bd_a/b_plait_sf"/>
</dbReference>
<dbReference type="Proteomes" id="UP000011713">
    <property type="component" value="Unassembled WGS sequence"/>
</dbReference>
<evidence type="ECO:0000313" key="8">
    <source>
        <dbReference type="Proteomes" id="UP000011713"/>
    </source>
</evidence>
<dbReference type="GO" id="GO:0003729">
    <property type="term" value="F:mRNA binding"/>
    <property type="evidence" value="ECO:0007669"/>
    <property type="project" value="TreeGrafter"/>
</dbReference>
<dbReference type="EMBL" id="JH597776">
    <property type="status" value="NOT_ANNOTATED_CDS"/>
    <property type="molecule type" value="Genomic_DNA"/>
</dbReference>
<dbReference type="InParanoid" id="M4B1S2"/>
<evidence type="ECO:0000259" key="5">
    <source>
        <dbReference type="PROSITE" id="PS50102"/>
    </source>
</evidence>
<dbReference type="SMART" id="SM00715">
    <property type="entry name" value="LA"/>
    <property type="match status" value="1"/>
</dbReference>
<dbReference type="InterPro" id="IPR036390">
    <property type="entry name" value="WH_DNA-bd_sf"/>
</dbReference>
<dbReference type="InterPro" id="IPR036388">
    <property type="entry name" value="WH-like_DNA-bd_sf"/>
</dbReference>
<dbReference type="SUPFAM" id="SSF54928">
    <property type="entry name" value="RNA-binding domain, RBD"/>
    <property type="match status" value="1"/>
</dbReference>
<dbReference type="PANTHER" id="PTHR22792">
    <property type="entry name" value="LUPUS LA PROTEIN-RELATED"/>
    <property type="match status" value="1"/>
</dbReference>
<reference evidence="8" key="1">
    <citation type="journal article" date="2010" name="Science">
        <title>Signatures of adaptation to obligate biotrophy in the Hyaloperonospora arabidopsidis genome.</title>
        <authorList>
            <person name="Baxter L."/>
            <person name="Tripathy S."/>
            <person name="Ishaque N."/>
            <person name="Boot N."/>
            <person name="Cabral A."/>
            <person name="Kemen E."/>
            <person name="Thines M."/>
            <person name="Ah-Fong A."/>
            <person name="Anderson R."/>
            <person name="Badejoko W."/>
            <person name="Bittner-Eddy P."/>
            <person name="Boore J.L."/>
            <person name="Chibucos M.C."/>
            <person name="Coates M."/>
            <person name="Dehal P."/>
            <person name="Delehaunty K."/>
            <person name="Dong S."/>
            <person name="Downton P."/>
            <person name="Dumas B."/>
            <person name="Fabro G."/>
            <person name="Fronick C."/>
            <person name="Fuerstenberg S.I."/>
            <person name="Fulton L."/>
            <person name="Gaulin E."/>
            <person name="Govers F."/>
            <person name="Hughes L."/>
            <person name="Humphray S."/>
            <person name="Jiang R.H."/>
            <person name="Judelson H."/>
            <person name="Kamoun S."/>
            <person name="Kyung K."/>
            <person name="Meijer H."/>
            <person name="Minx P."/>
            <person name="Morris P."/>
            <person name="Nelson J."/>
            <person name="Phuntumart V."/>
            <person name="Qutob D."/>
            <person name="Rehmany A."/>
            <person name="Rougon-Cardoso A."/>
            <person name="Ryden P."/>
            <person name="Torto-Alalibo T."/>
            <person name="Studholme D."/>
            <person name="Wang Y."/>
            <person name="Win J."/>
            <person name="Wood J."/>
            <person name="Clifton S.W."/>
            <person name="Rogers J."/>
            <person name="Van den Ackerveken G."/>
            <person name="Jones J.D."/>
            <person name="McDowell J.M."/>
            <person name="Beynon J."/>
            <person name="Tyler B.M."/>
        </authorList>
    </citation>
    <scope>NUCLEOTIDE SEQUENCE [LARGE SCALE GENOMIC DNA]</scope>
    <source>
        <strain evidence="8">Emoy2</strain>
    </source>
</reference>
<dbReference type="CDD" id="cd12430">
    <property type="entry name" value="RRM_LARP4_5_like"/>
    <property type="match status" value="1"/>
</dbReference>
<keyword evidence="1" id="KW-0597">Phosphoprotein</keyword>
<feature type="domain" description="HTH La-type RNA-binding" evidence="6">
    <location>
        <begin position="9"/>
        <end position="113"/>
    </location>
</feature>
<dbReference type="GO" id="GO:0005634">
    <property type="term" value="C:nucleus"/>
    <property type="evidence" value="ECO:0007669"/>
    <property type="project" value="TreeGrafter"/>
</dbReference>
<dbReference type="OMA" id="TWFVTMA"/>
<dbReference type="STRING" id="559515.M4B1S2"/>
<dbReference type="InterPro" id="IPR035979">
    <property type="entry name" value="RBD_domain_sf"/>
</dbReference>
<dbReference type="InterPro" id="IPR058699">
    <property type="entry name" value="RRM_LARP4/4B"/>
</dbReference>
<accession>M4B1S2</accession>
<feature type="compositionally biased region" description="Low complexity" evidence="4">
    <location>
        <begin position="528"/>
        <end position="546"/>
    </location>
</feature>
<evidence type="ECO:0000256" key="4">
    <source>
        <dbReference type="SAM" id="MobiDB-lite"/>
    </source>
</evidence>
<dbReference type="HOGENOM" id="CLU_008563_0_0_1"/>
<keyword evidence="2 3" id="KW-0694">RNA-binding</keyword>
<feature type="region of interest" description="Disordered" evidence="4">
    <location>
        <begin position="255"/>
        <end position="335"/>
    </location>
</feature>
<feature type="domain" description="RRM" evidence="5">
    <location>
        <begin position="112"/>
        <end position="183"/>
    </location>
</feature>
<feature type="compositionally biased region" description="Basic and acidic residues" evidence="4">
    <location>
        <begin position="443"/>
        <end position="452"/>
    </location>
</feature>
<reference evidence="7" key="2">
    <citation type="submission" date="2015-06" db="UniProtKB">
        <authorList>
            <consortium name="EnsemblProtists"/>
        </authorList>
    </citation>
    <scope>IDENTIFICATION</scope>
    <source>
        <strain evidence="7">Emoy2</strain>
    </source>
</reference>
<dbReference type="Pfam" id="PF05383">
    <property type="entry name" value="La"/>
    <property type="match status" value="1"/>
</dbReference>
<protein>
    <recommendedName>
        <fullName evidence="9">HTH La-type RNA-binding domain-containing protein</fullName>
    </recommendedName>
</protein>
<proteinExistence type="predicted"/>
<dbReference type="AlphaFoldDB" id="M4B1S2"/>
<dbReference type="InterPro" id="IPR045180">
    <property type="entry name" value="La_dom_prot"/>
</dbReference>
<dbReference type="InterPro" id="IPR006630">
    <property type="entry name" value="La_HTH"/>
</dbReference>
<dbReference type="PANTHER" id="PTHR22792:SF140">
    <property type="entry name" value="ACHILLES, ISOFORM A"/>
    <property type="match status" value="1"/>
</dbReference>
<dbReference type="PROSITE" id="PS50102">
    <property type="entry name" value="RRM"/>
    <property type="match status" value="1"/>
</dbReference>
<sequence length="589" mass="63462">MSASKQTKALEGTALKDAIKRQVEFYFSRANLANDAYLVSHMNSQTGFILMKVVVVVVHDRYVPVDIIINFSKIKQLTSNTALLVEAVENSTVCSLNSSKDAIRPNIKSERTTIILREIPSSTKPEEVEAIFHDCGEVASVRSDVGDTWFVTMNTEAEAVNTLLALRSKTFKGAAIKARLKSENMLKSFFPTQPAENVIAPGVSTPYGGRGYYASPSMGFYDNYGVQYNALDPRAGPNYSSNGTEKERYAGNFQRGGAAAGRGSGRQNRSNGPGMYHQKEGRAKSGSFEQRRAGGPRKNKDNRVKAAVHQQTNDSSDSKKPAPATPSERQPIMNVANFPPLPTALEKDEASKVITYKYAHEDIMEIVKNMDEKDCMLPEGEMEYAAHPAALTAEAHPDLLRNQRTYSIEQARDAMRQGRPIRSDSIGSIDYESMMYGEDYTKDAREQRKQKVESAPASTGAVHSLKPISAPPSSAKATVVPAKIVGYAAAVINGTPGAPAPAVDSKKNPPVSKTNSKKAAVKEETKSAKSAAKTAENAPKAAAAPAVDESLPKTGAWGGRNFLDVVKADPPAAPEKATAAEPASTSESK</sequence>
<dbReference type="VEuPathDB" id="FungiDB:HpaG800219"/>
<evidence type="ECO:0008006" key="9">
    <source>
        <dbReference type="Google" id="ProtNLM"/>
    </source>
</evidence>
<feature type="region of interest" description="Disordered" evidence="4">
    <location>
        <begin position="443"/>
        <end position="474"/>
    </location>
</feature>
<evidence type="ECO:0000313" key="7">
    <source>
        <dbReference type="EnsemblProtists" id="HpaP800219"/>
    </source>
</evidence>
<dbReference type="Gene3D" id="1.10.10.10">
    <property type="entry name" value="Winged helix-like DNA-binding domain superfamily/Winged helix DNA-binding domain"/>
    <property type="match status" value="1"/>
</dbReference>